<name>A0ACA9KK42_9GLOM</name>
<evidence type="ECO:0000313" key="1">
    <source>
        <dbReference type="EMBL" id="CAG8478796.1"/>
    </source>
</evidence>
<keyword evidence="2" id="KW-1185">Reference proteome</keyword>
<gene>
    <name evidence="1" type="ORF">RPERSI_LOCUS892</name>
</gene>
<dbReference type="EMBL" id="CAJVQC010000722">
    <property type="protein sequence ID" value="CAG8478796.1"/>
    <property type="molecule type" value="Genomic_DNA"/>
</dbReference>
<organism evidence="1 2">
    <name type="scientific">Racocetra persica</name>
    <dbReference type="NCBI Taxonomy" id="160502"/>
    <lineage>
        <taxon>Eukaryota</taxon>
        <taxon>Fungi</taxon>
        <taxon>Fungi incertae sedis</taxon>
        <taxon>Mucoromycota</taxon>
        <taxon>Glomeromycotina</taxon>
        <taxon>Glomeromycetes</taxon>
        <taxon>Diversisporales</taxon>
        <taxon>Gigasporaceae</taxon>
        <taxon>Racocetra</taxon>
    </lineage>
</organism>
<dbReference type="Proteomes" id="UP000789920">
    <property type="component" value="Unassembled WGS sequence"/>
</dbReference>
<sequence length="43" mass="4506">GMLDMISQFVATGADFGLTADHQPFGIAAFTGSSWFENAVLAI</sequence>
<protein>
    <submittedName>
        <fullName evidence="1">1281_t:CDS:1</fullName>
    </submittedName>
</protein>
<proteinExistence type="predicted"/>
<evidence type="ECO:0000313" key="2">
    <source>
        <dbReference type="Proteomes" id="UP000789920"/>
    </source>
</evidence>
<reference evidence="1" key="1">
    <citation type="submission" date="2021-06" db="EMBL/GenBank/DDBJ databases">
        <authorList>
            <person name="Kallberg Y."/>
            <person name="Tangrot J."/>
            <person name="Rosling A."/>
        </authorList>
    </citation>
    <scope>NUCLEOTIDE SEQUENCE</scope>
    <source>
        <strain evidence="1">MA461A</strain>
    </source>
</reference>
<feature type="non-terminal residue" evidence="1">
    <location>
        <position position="1"/>
    </location>
</feature>
<accession>A0ACA9KK42</accession>
<comment type="caution">
    <text evidence="1">The sequence shown here is derived from an EMBL/GenBank/DDBJ whole genome shotgun (WGS) entry which is preliminary data.</text>
</comment>